<accession>A0ABX7Y658</accession>
<dbReference type="EMBL" id="CP072384">
    <property type="protein sequence ID" value="QUC08325.1"/>
    <property type="molecule type" value="Genomic_DNA"/>
</dbReference>
<gene>
    <name evidence="1" type="ORF">J5A65_00790</name>
</gene>
<keyword evidence="2" id="KW-1185">Reference proteome</keyword>
<evidence type="ECO:0000313" key="1">
    <source>
        <dbReference type="EMBL" id="QUC08325.1"/>
    </source>
</evidence>
<organism evidence="1 2">
    <name type="scientific">Arachnia rubra</name>
    <dbReference type="NCBI Taxonomy" id="1547448"/>
    <lineage>
        <taxon>Bacteria</taxon>
        <taxon>Bacillati</taxon>
        <taxon>Actinomycetota</taxon>
        <taxon>Actinomycetes</taxon>
        <taxon>Propionibacteriales</taxon>
        <taxon>Propionibacteriaceae</taxon>
        <taxon>Arachnia</taxon>
    </lineage>
</organism>
<evidence type="ECO:0000313" key="2">
    <source>
        <dbReference type="Proteomes" id="UP000678513"/>
    </source>
</evidence>
<sequence>MTGAAEIKEIECYIARHTGENGIIGRYELLWVNVADKENPESHLEIIFSATFPLVNCGLLGP</sequence>
<proteinExistence type="predicted"/>
<protein>
    <submittedName>
        <fullName evidence="1">Uncharacterized protein</fullName>
    </submittedName>
</protein>
<reference evidence="1 2" key="1">
    <citation type="submission" date="2021-03" db="EMBL/GenBank/DDBJ databases">
        <title>Human Oral Microbial Genomes.</title>
        <authorList>
            <person name="Johnston C.D."/>
            <person name="Chen T."/>
            <person name="Dewhirst F.E."/>
        </authorList>
    </citation>
    <scope>NUCLEOTIDE SEQUENCE [LARGE SCALE GENOMIC DNA]</scope>
    <source>
        <strain evidence="1 2">DSMZ 100122</strain>
    </source>
</reference>
<dbReference type="Proteomes" id="UP000678513">
    <property type="component" value="Chromosome"/>
</dbReference>
<dbReference type="RefSeq" id="WP_212324058.1">
    <property type="nucleotide sequence ID" value="NZ_AP024463.1"/>
</dbReference>
<name>A0ABX7Y658_9ACTN</name>